<name>A0ABD3CIH6_9LAMI</name>
<keyword evidence="1" id="KW-0472">Membrane</keyword>
<dbReference type="Proteomes" id="UP001632038">
    <property type="component" value="Unassembled WGS sequence"/>
</dbReference>
<dbReference type="EMBL" id="JAVIJP010000034">
    <property type="protein sequence ID" value="KAL3629382.1"/>
    <property type="molecule type" value="Genomic_DNA"/>
</dbReference>
<dbReference type="PANTHER" id="PTHR46996:SF4">
    <property type="entry name" value="RIBOSOMAL PROTEIN L34E SUPERFAMILY PROTEIN"/>
    <property type="match status" value="1"/>
</dbReference>
<keyword evidence="1" id="KW-0812">Transmembrane</keyword>
<protein>
    <recommendedName>
        <fullName evidence="4">Ribosomal protein L34e superfamily protein</fullName>
    </recommendedName>
</protein>
<evidence type="ECO:0000313" key="3">
    <source>
        <dbReference type="Proteomes" id="UP001632038"/>
    </source>
</evidence>
<dbReference type="AlphaFoldDB" id="A0ABD3CIH6"/>
<feature type="transmembrane region" description="Helical" evidence="1">
    <location>
        <begin position="101"/>
        <end position="122"/>
    </location>
</feature>
<keyword evidence="3" id="KW-1185">Reference proteome</keyword>
<evidence type="ECO:0000256" key="1">
    <source>
        <dbReference type="SAM" id="Phobius"/>
    </source>
</evidence>
<organism evidence="2 3">
    <name type="scientific">Castilleja foliolosa</name>
    <dbReference type="NCBI Taxonomy" id="1961234"/>
    <lineage>
        <taxon>Eukaryota</taxon>
        <taxon>Viridiplantae</taxon>
        <taxon>Streptophyta</taxon>
        <taxon>Embryophyta</taxon>
        <taxon>Tracheophyta</taxon>
        <taxon>Spermatophyta</taxon>
        <taxon>Magnoliopsida</taxon>
        <taxon>eudicotyledons</taxon>
        <taxon>Gunneridae</taxon>
        <taxon>Pentapetalae</taxon>
        <taxon>asterids</taxon>
        <taxon>lamiids</taxon>
        <taxon>Lamiales</taxon>
        <taxon>Orobanchaceae</taxon>
        <taxon>Pedicularideae</taxon>
        <taxon>Castillejinae</taxon>
        <taxon>Castilleja</taxon>
    </lineage>
</organism>
<evidence type="ECO:0008006" key="4">
    <source>
        <dbReference type="Google" id="ProtNLM"/>
    </source>
</evidence>
<keyword evidence="1" id="KW-1133">Transmembrane helix</keyword>
<gene>
    <name evidence="2" type="ORF">CASFOL_026604</name>
</gene>
<comment type="caution">
    <text evidence="2">The sequence shown here is derived from an EMBL/GenBank/DDBJ whole genome shotgun (WGS) entry which is preliminary data.</text>
</comment>
<reference evidence="3" key="1">
    <citation type="journal article" date="2024" name="IScience">
        <title>Strigolactones Initiate the Formation of Haustorium-like Structures in Castilleja.</title>
        <authorList>
            <person name="Buerger M."/>
            <person name="Peterson D."/>
            <person name="Chory J."/>
        </authorList>
    </citation>
    <scope>NUCLEOTIDE SEQUENCE [LARGE SCALE GENOMIC DNA]</scope>
</reference>
<accession>A0ABD3CIH6</accession>
<proteinExistence type="predicted"/>
<evidence type="ECO:0000313" key="2">
    <source>
        <dbReference type="EMBL" id="KAL3629382.1"/>
    </source>
</evidence>
<sequence>MVCFNSSISVDQHLAMAKAVNPNDPCHRLKQINQSHKNKRFSSSLCDRSPYAIIDIIILIAVIFACCFLFYPYAKILAHKTAEVSVEVIDVLIDEIVHAPMVFGCLGLSIFFAAMALVAITLCTDNRCGKSGCLGLRDAAEFDIQLETEEDVKKSGCVAAKNDGLKKRLYEVHHKELEAELKKMAPPNGRAILAFRGRCGCCIGKMEVLGAKKCRKIKK</sequence>
<feature type="transmembrane region" description="Helical" evidence="1">
    <location>
        <begin position="49"/>
        <end position="71"/>
    </location>
</feature>
<dbReference type="PANTHER" id="PTHR46996">
    <property type="entry name" value="OS05G0488500 PROTEIN"/>
    <property type="match status" value="1"/>
</dbReference>